<evidence type="ECO:0000256" key="3">
    <source>
        <dbReference type="SAM" id="Coils"/>
    </source>
</evidence>
<dbReference type="PANTHER" id="PTHR43065:SF42">
    <property type="entry name" value="TWO-COMPONENT SENSOR PPRA"/>
    <property type="match status" value="1"/>
</dbReference>
<dbReference type="AlphaFoldDB" id="A0A848H255"/>
<proteinExistence type="predicted"/>
<evidence type="ECO:0000256" key="1">
    <source>
        <dbReference type="ARBA" id="ARBA00000085"/>
    </source>
</evidence>
<dbReference type="InterPro" id="IPR004358">
    <property type="entry name" value="Sig_transdc_His_kin-like_C"/>
</dbReference>
<comment type="caution">
    <text evidence="5">The sequence shown here is derived from an EMBL/GenBank/DDBJ whole genome shotgun (WGS) entry which is preliminary data.</text>
</comment>
<feature type="domain" description="Histidine kinase" evidence="4">
    <location>
        <begin position="46"/>
        <end position="261"/>
    </location>
</feature>
<dbReference type="Pfam" id="PF02518">
    <property type="entry name" value="HATPase_c"/>
    <property type="match status" value="1"/>
</dbReference>
<dbReference type="PROSITE" id="PS50109">
    <property type="entry name" value="HIS_KIN"/>
    <property type="match status" value="1"/>
</dbReference>
<dbReference type="PANTHER" id="PTHR43065">
    <property type="entry name" value="SENSOR HISTIDINE KINASE"/>
    <property type="match status" value="1"/>
</dbReference>
<dbReference type="Proteomes" id="UP000541185">
    <property type="component" value="Unassembled WGS sequence"/>
</dbReference>
<dbReference type="GO" id="GO:0004673">
    <property type="term" value="F:protein histidine kinase activity"/>
    <property type="evidence" value="ECO:0007669"/>
    <property type="project" value="UniProtKB-EC"/>
</dbReference>
<evidence type="ECO:0000313" key="6">
    <source>
        <dbReference type="Proteomes" id="UP000541185"/>
    </source>
</evidence>
<dbReference type="InterPro" id="IPR003594">
    <property type="entry name" value="HATPase_dom"/>
</dbReference>
<evidence type="ECO:0000256" key="2">
    <source>
        <dbReference type="ARBA" id="ARBA00012438"/>
    </source>
</evidence>
<evidence type="ECO:0000313" key="5">
    <source>
        <dbReference type="EMBL" id="NML43210.1"/>
    </source>
</evidence>
<dbReference type="InterPro" id="IPR036890">
    <property type="entry name" value="HATPase_C_sf"/>
</dbReference>
<dbReference type="SMART" id="SM00387">
    <property type="entry name" value="HATPase_c"/>
    <property type="match status" value="1"/>
</dbReference>
<keyword evidence="3" id="KW-0175">Coiled coil</keyword>
<reference evidence="5 6" key="1">
    <citation type="submission" date="2020-04" db="EMBL/GenBank/DDBJ databases">
        <title>Ramlibacter sp. G-1-2-2 isolated from soil.</title>
        <authorList>
            <person name="Dahal R.H."/>
        </authorList>
    </citation>
    <scope>NUCLEOTIDE SEQUENCE [LARGE SCALE GENOMIC DNA]</scope>
    <source>
        <strain evidence="5 6">G-1-2-2</strain>
    </source>
</reference>
<dbReference type="PRINTS" id="PR00344">
    <property type="entry name" value="BCTRLSENSOR"/>
</dbReference>
<feature type="coiled-coil region" evidence="3">
    <location>
        <begin position="69"/>
        <end position="96"/>
    </location>
</feature>
<keyword evidence="6" id="KW-1185">Reference proteome</keyword>
<name>A0A848H255_9BURK</name>
<comment type="catalytic activity">
    <reaction evidence="1">
        <text>ATP + protein L-histidine = ADP + protein N-phospho-L-histidine.</text>
        <dbReference type="EC" id="2.7.13.3"/>
    </reaction>
</comment>
<organism evidence="5 6">
    <name type="scientific">Ramlibacter agri</name>
    <dbReference type="NCBI Taxonomy" id="2728837"/>
    <lineage>
        <taxon>Bacteria</taxon>
        <taxon>Pseudomonadati</taxon>
        <taxon>Pseudomonadota</taxon>
        <taxon>Betaproteobacteria</taxon>
        <taxon>Burkholderiales</taxon>
        <taxon>Comamonadaceae</taxon>
        <taxon>Ramlibacter</taxon>
    </lineage>
</organism>
<dbReference type="InterPro" id="IPR005467">
    <property type="entry name" value="His_kinase_dom"/>
</dbReference>
<dbReference type="Gene3D" id="3.30.565.10">
    <property type="entry name" value="Histidine kinase-like ATPase, C-terminal domain"/>
    <property type="match status" value="1"/>
</dbReference>
<gene>
    <name evidence="5" type="ORF">HHL11_05570</name>
</gene>
<dbReference type="SUPFAM" id="SSF55874">
    <property type="entry name" value="ATPase domain of HSP90 chaperone/DNA topoisomerase II/histidine kinase"/>
    <property type="match status" value="1"/>
</dbReference>
<dbReference type="EC" id="2.7.13.3" evidence="2"/>
<dbReference type="Gene3D" id="1.10.287.130">
    <property type="match status" value="1"/>
</dbReference>
<protein>
    <recommendedName>
        <fullName evidence="2">histidine kinase</fullName>
        <ecNumber evidence="2">2.7.13.3</ecNumber>
    </recommendedName>
</protein>
<sequence length="281" mass="30090">MILAAALAALAWLWQRLRAERSRCAQLQRELAHATRFALAGQLGAGVLTEIAQPLAAILGKSATAELLLAQEAINRNELQRLLAELNQEGERAGAMAQRLVALLARRDAGPEAFDVHEMVADAARVLQAEAAARRIELILQPCALVPQVTWDRLQVQQVVLQLLSNAMDAMADTPAAMRRVVVSTRDAGALIEILVSDRGHGFGGRHTDALFQPWYTTKANGLGLGLPVARTIVEAHGGGIEARRRPGGGAVFAVKLPRQGAMRGRSLQEDRAVGVPLAAL</sequence>
<dbReference type="EMBL" id="JABBFX010000001">
    <property type="protein sequence ID" value="NML43210.1"/>
    <property type="molecule type" value="Genomic_DNA"/>
</dbReference>
<accession>A0A848H255</accession>
<evidence type="ECO:0000259" key="4">
    <source>
        <dbReference type="PROSITE" id="PS50109"/>
    </source>
</evidence>